<keyword evidence="2 4" id="KW-0808">Transferase</keyword>
<dbReference type="GO" id="GO:0008887">
    <property type="term" value="F:glycerate kinase activity"/>
    <property type="evidence" value="ECO:0007669"/>
    <property type="project" value="UniProtKB-EC"/>
</dbReference>
<dbReference type="InterPro" id="IPR018193">
    <property type="entry name" value="Glyc_kinase_flavodox-like_fold"/>
</dbReference>
<dbReference type="Proteomes" id="UP001235064">
    <property type="component" value="Unassembled WGS sequence"/>
</dbReference>
<name>A0ABT7N206_9MICO</name>
<evidence type="ECO:0000313" key="5">
    <source>
        <dbReference type="EMBL" id="MDL9980742.1"/>
    </source>
</evidence>
<dbReference type="PIRSF" id="PIRSF006078">
    <property type="entry name" value="GlxK"/>
    <property type="match status" value="1"/>
</dbReference>
<dbReference type="EMBL" id="JASXSZ010000005">
    <property type="protein sequence ID" value="MDL9980742.1"/>
    <property type="molecule type" value="Genomic_DNA"/>
</dbReference>
<dbReference type="PANTHER" id="PTHR21599">
    <property type="entry name" value="GLYCERATE KINASE"/>
    <property type="match status" value="1"/>
</dbReference>
<gene>
    <name evidence="5" type="ORF">QSV35_15490</name>
</gene>
<organism evidence="5 6">
    <name type="scientific">Microbacterium candidum</name>
    <dbReference type="NCBI Taxonomy" id="3041922"/>
    <lineage>
        <taxon>Bacteria</taxon>
        <taxon>Bacillati</taxon>
        <taxon>Actinomycetota</taxon>
        <taxon>Actinomycetes</taxon>
        <taxon>Micrococcales</taxon>
        <taxon>Microbacteriaceae</taxon>
        <taxon>Microbacterium</taxon>
    </lineage>
</organism>
<evidence type="ECO:0000313" key="6">
    <source>
        <dbReference type="Proteomes" id="UP001235064"/>
    </source>
</evidence>
<keyword evidence="6" id="KW-1185">Reference proteome</keyword>
<comment type="similarity">
    <text evidence="1 4">Belongs to the glycerate kinase type-1 family.</text>
</comment>
<sequence>MTHATARRAGLTATQFTRRAHLSVDWTSHVRVLIAMDSFKGSIDSSSVAAAVAAGWKDVRPNDDVVRRAMGDGGEGTAAVIAAAVEGSVAHVIESVTGPDGRDTRGEWFMLPDRTAVLDLAQMSGLPLMGSLDPLGATTRGLGETIRAALSQGATAVWICLGGSASTDAGVGALRALGLKATDCHGDPVGEGGIGLSGIASIDTRSLLEIPGGVTLLTDVTSPLTGPSGAAAVFGPQKGASLGDVAILDSALAHFAEICGAPPQLIGAGAAGGTAYGFHVAYGAEIVSGADRVAEITDLDTGIASADLVITGEGSFDSQSRRGKVVGSILDRAERMGVRGAIIAGRILHDPGTPHVSLTDIAGSSEEALRNPSIWAQAAGSRIARIFHGP</sequence>
<dbReference type="InterPro" id="IPR018197">
    <property type="entry name" value="Glycerate_kinase_RE-like"/>
</dbReference>
<dbReference type="SUPFAM" id="SSF110738">
    <property type="entry name" value="Glycerate kinase I"/>
    <property type="match status" value="1"/>
</dbReference>
<evidence type="ECO:0000256" key="4">
    <source>
        <dbReference type="PIRNR" id="PIRNR006078"/>
    </source>
</evidence>
<dbReference type="Gene3D" id="3.90.1510.10">
    <property type="entry name" value="Glycerate kinase, domain 2"/>
    <property type="match status" value="1"/>
</dbReference>
<comment type="caution">
    <text evidence="5">The sequence shown here is derived from an EMBL/GenBank/DDBJ whole genome shotgun (WGS) entry which is preliminary data.</text>
</comment>
<dbReference type="Gene3D" id="3.40.50.10350">
    <property type="entry name" value="Glycerate kinase, domain 1"/>
    <property type="match status" value="1"/>
</dbReference>
<proteinExistence type="inferred from homology"/>
<evidence type="ECO:0000256" key="1">
    <source>
        <dbReference type="ARBA" id="ARBA00006284"/>
    </source>
</evidence>
<dbReference type="InterPro" id="IPR004381">
    <property type="entry name" value="Glycerate_kinase"/>
</dbReference>
<dbReference type="Pfam" id="PF02595">
    <property type="entry name" value="Gly_kinase"/>
    <property type="match status" value="1"/>
</dbReference>
<accession>A0ABT7N206</accession>
<dbReference type="EC" id="2.7.1.31" evidence="5"/>
<evidence type="ECO:0000256" key="3">
    <source>
        <dbReference type="ARBA" id="ARBA00022777"/>
    </source>
</evidence>
<keyword evidence="3 4" id="KW-0418">Kinase</keyword>
<dbReference type="NCBIfam" id="TIGR00045">
    <property type="entry name" value="glycerate kinase"/>
    <property type="match status" value="1"/>
</dbReference>
<dbReference type="RefSeq" id="WP_286289702.1">
    <property type="nucleotide sequence ID" value="NZ_JASXSZ010000005.1"/>
</dbReference>
<dbReference type="InterPro" id="IPR036129">
    <property type="entry name" value="Glycerate_kinase_sf"/>
</dbReference>
<protein>
    <submittedName>
        <fullName evidence="5">Glycerate kinase</fullName>
        <ecNumber evidence="5">2.7.1.31</ecNumber>
    </submittedName>
</protein>
<evidence type="ECO:0000256" key="2">
    <source>
        <dbReference type="ARBA" id="ARBA00022679"/>
    </source>
</evidence>
<reference evidence="5 6" key="1">
    <citation type="submission" date="2023-06" db="EMBL/GenBank/DDBJ databases">
        <title>Microbacterium sp. nov., isolated from a waste landfill.</title>
        <authorList>
            <person name="Wen W."/>
        </authorList>
    </citation>
    <scope>NUCLEOTIDE SEQUENCE [LARGE SCALE GENOMIC DNA]</scope>
    <source>
        <strain evidence="5 6">ASV49</strain>
    </source>
</reference>
<dbReference type="PANTHER" id="PTHR21599:SF0">
    <property type="entry name" value="GLYCERATE KINASE"/>
    <property type="match status" value="1"/>
</dbReference>